<dbReference type="Pfam" id="PF13093">
    <property type="entry name" value="FTA4"/>
    <property type="match status" value="1"/>
</dbReference>
<keyword evidence="2" id="KW-1185">Reference proteome</keyword>
<dbReference type="PANTHER" id="PTHR42040">
    <property type="entry name" value="INNER KINETOCHORE SUBUNIT FTA4"/>
    <property type="match status" value="1"/>
</dbReference>
<proteinExistence type="predicted"/>
<accession>A0ABR3VX55</accession>
<organism evidence="1 2">
    <name type="scientific">Phialemonium thermophilum</name>
    <dbReference type="NCBI Taxonomy" id="223376"/>
    <lineage>
        <taxon>Eukaryota</taxon>
        <taxon>Fungi</taxon>
        <taxon>Dikarya</taxon>
        <taxon>Ascomycota</taxon>
        <taxon>Pezizomycotina</taxon>
        <taxon>Sordariomycetes</taxon>
        <taxon>Sordariomycetidae</taxon>
        <taxon>Cephalothecales</taxon>
        <taxon>Cephalothecaceae</taxon>
        <taxon>Phialemonium</taxon>
    </lineage>
</organism>
<name>A0ABR3VX55_9PEZI</name>
<sequence length="151" mass="17088">MLTLACETADAEAIDSLPQTWGSEREAGSYPAEAKRYSELVERLQALNAQRARIKADTNRLRHIHDLLQPFKSDDEGYGVQENLITRGGEVEVELERMRMLLARVGARLGHLLEQDGQTTSSSLHKDDGAFMVDHVEVEEKRKVDDLLMHF</sequence>
<dbReference type="PANTHER" id="PTHR42040:SF1">
    <property type="entry name" value="INNER KINETOCHORE SUBUNIT FTA4"/>
    <property type="match status" value="1"/>
</dbReference>
<comment type="caution">
    <text evidence="1">The sequence shown here is derived from an EMBL/GenBank/DDBJ whole genome shotgun (WGS) entry which is preliminary data.</text>
</comment>
<protein>
    <submittedName>
        <fullName evidence="1">Uncharacterized protein</fullName>
    </submittedName>
</protein>
<dbReference type="InterPro" id="IPR025207">
    <property type="entry name" value="Sim4_Fta4"/>
</dbReference>
<evidence type="ECO:0000313" key="1">
    <source>
        <dbReference type="EMBL" id="KAL1847405.1"/>
    </source>
</evidence>
<gene>
    <name evidence="1" type="ORF">VTK73DRAFT_10349</name>
</gene>
<dbReference type="Proteomes" id="UP001586593">
    <property type="component" value="Unassembled WGS sequence"/>
</dbReference>
<reference evidence="1 2" key="1">
    <citation type="journal article" date="2024" name="Commun. Biol.">
        <title>Comparative genomic analysis of thermophilic fungi reveals convergent evolutionary adaptations and gene losses.</title>
        <authorList>
            <person name="Steindorff A.S."/>
            <person name="Aguilar-Pontes M.V."/>
            <person name="Robinson A.J."/>
            <person name="Andreopoulos B."/>
            <person name="LaButti K."/>
            <person name="Kuo A."/>
            <person name="Mondo S."/>
            <person name="Riley R."/>
            <person name="Otillar R."/>
            <person name="Haridas S."/>
            <person name="Lipzen A."/>
            <person name="Grimwood J."/>
            <person name="Schmutz J."/>
            <person name="Clum A."/>
            <person name="Reid I.D."/>
            <person name="Moisan M.C."/>
            <person name="Butler G."/>
            <person name="Nguyen T.T.M."/>
            <person name="Dewar K."/>
            <person name="Conant G."/>
            <person name="Drula E."/>
            <person name="Henrissat B."/>
            <person name="Hansel C."/>
            <person name="Singer S."/>
            <person name="Hutchinson M.I."/>
            <person name="de Vries R.P."/>
            <person name="Natvig D.O."/>
            <person name="Powell A.J."/>
            <person name="Tsang A."/>
            <person name="Grigoriev I.V."/>
        </authorList>
    </citation>
    <scope>NUCLEOTIDE SEQUENCE [LARGE SCALE GENOMIC DNA]</scope>
    <source>
        <strain evidence="1 2">ATCC 24622</strain>
    </source>
</reference>
<dbReference type="EMBL" id="JAZHXJ010000978">
    <property type="protein sequence ID" value="KAL1847405.1"/>
    <property type="molecule type" value="Genomic_DNA"/>
</dbReference>
<evidence type="ECO:0000313" key="2">
    <source>
        <dbReference type="Proteomes" id="UP001586593"/>
    </source>
</evidence>